<evidence type="ECO:0000256" key="1">
    <source>
        <dbReference type="ARBA" id="ARBA00007737"/>
    </source>
</evidence>
<gene>
    <name evidence="7" type="ORF">NE237_011398</name>
</gene>
<keyword evidence="5" id="KW-0119">Carbohydrate metabolism</keyword>
<organism evidence="7 8">
    <name type="scientific">Protea cynaroides</name>
    <dbReference type="NCBI Taxonomy" id="273540"/>
    <lineage>
        <taxon>Eukaryota</taxon>
        <taxon>Viridiplantae</taxon>
        <taxon>Streptophyta</taxon>
        <taxon>Embryophyta</taxon>
        <taxon>Tracheophyta</taxon>
        <taxon>Spermatophyta</taxon>
        <taxon>Magnoliopsida</taxon>
        <taxon>Proteales</taxon>
        <taxon>Proteaceae</taxon>
        <taxon>Protea</taxon>
    </lineage>
</organism>
<protein>
    <recommendedName>
        <fullName evidence="6">O-fucosyltransferase family protein</fullName>
    </recommendedName>
</protein>
<evidence type="ECO:0000256" key="2">
    <source>
        <dbReference type="ARBA" id="ARBA00022676"/>
    </source>
</evidence>
<keyword evidence="8" id="KW-1185">Reference proteome</keyword>
<dbReference type="AlphaFoldDB" id="A0A9Q0GW21"/>
<evidence type="ECO:0000256" key="5">
    <source>
        <dbReference type="ARBA" id="ARBA00023277"/>
    </source>
</evidence>
<dbReference type="InterPro" id="IPR052272">
    <property type="entry name" value="GT106_glycosyltransferase"/>
</dbReference>
<keyword evidence="3" id="KW-0808">Transferase</keyword>
<evidence type="ECO:0000313" key="7">
    <source>
        <dbReference type="EMBL" id="KAJ4954615.1"/>
    </source>
</evidence>
<evidence type="ECO:0000256" key="4">
    <source>
        <dbReference type="ARBA" id="ARBA00023253"/>
    </source>
</evidence>
<dbReference type="PANTHER" id="PTHR31933">
    <property type="entry name" value="O-FUCOSYLTRANSFERASE 2-RELATED"/>
    <property type="match status" value="1"/>
</dbReference>
<accession>A0A9Q0GW21</accession>
<dbReference type="GO" id="GO:0016757">
    <property type="term" value="F:glycosyltransferase activity"/>
    <property type="evidence" value="ECO:0007669"/>
    <property type="project" value="UniProtKB-KW"/>
</dbReference>
<dbReference type="PANTHER" id="PTHR31933:SF5">
    <property type="entry name" value="O-FUCOSYLTRANSFERASE 31"/>
    <property type="match status" value="1"/>
</dbReference>
<name>A0A9Q0GW21_9MAGN</name>
<evidence type="ECO:0000313" key="8">
    <source>
        <dbReference type="Proteomes" id="UP001141806"/>
    </source>
</evidence>
<keyword evidence="2" id="KW-0328">Glycosyltransferase</keyword>
<evidence type="ECO:0000256" key="3">
    <source>
        <dbReference type="ARBA" id="ARBA00022679"/>
    </source>
</evidence>
<dbReference type="InterPro" id="IPR019378">
    <property type="entry name" value="GDP-Fuc_O-FucTrfase"/>
</dbReference>
<reference evidence="7" key="1">
    <citation type="journal article" date="2023" name="Plant J.">
        <title>The genome of the king protea, Protea cynaroides.</title>
        <authorList>
            <person name="Chang J."/>
            <person name="Duong T.A."/>
            <person name="Schoeman C."/>
            <person name="Ma X."/>
            <person name="Roodt D."/>
            <person name="Barker N."/>
            <person name="Li Z."/>
            <person name="Van de Peer Y."/>
            <person name="Mizrachi E."/>
        </authorList>
    </citation>
    <scope>NUCLEOTIDE SEQUENCE</scope>
    <source>
        <tissue evidence="7">Young leaves</tissue>
    </source>
</reference>
<comment type="caution">
    <text evidence="7">The sequence shown here is derived from an EMBL/GenBank/DDBJ whole genome shotgun (WGS) entry which is preliminary data.</text>
</comment>
<evidence type="ECO:0000256" key="6">
    <source>
        <dbReference type="ARBA" id="ARBA00030350"/>
    </source>
</evidence>
<dbReference type="Pfam" id="PF10250">
    <property type="entry name" value="O-FucT"/>
    <property type="match status" value="1"/>
</dbReference>
<dbReference type="EMBL" id="JAMYWD010000011">
    <property type="protein sequence ID" value="KAJ4954615.1"/>
    <property type="molecule type" value="Genomic_DNA"/>
</dbReference>
<dbReference type="Proteomes" id="UP001141806">
    <property type="component" value="Unassembled WGS sequence"/>
</dbReference>
<comment type="similarity">
    <text evidence="1">Belongs to the glycosyltransferase GT106 family.</text>
</comment>
<dbReference type="GO" id="GO:0006004">
    <property type="term" value="P:fucose metabolic process"/>
    <property type="evidence" value="ECO:0007669"/>
    <property type="project" value="UniProtKB-KW"/>
</dbReference>
<dbReference type="OrthoDB" id="938282at2759"/>
<sequence>MAAHSACDFSAGKAEKLSLVKYKQVIWQGRVLNSQFTDEEVRNQGRCPLTLEEIGLLLAALGINNSTCLYLVSHKVYGGEARIVALCMLFPLIKDKKSHASSEERAKIQTNNAFFRFSTMASDLMVETGDQSEGEEDAGFPEILEIRVTIEKKNKRRSEGEEDVGFPEISKIIVTIEKKKKRDLKPIFRGLNEVG</sequence>
<keyword evidence="4" id="KW-0294">Fucose metabolism</keyword>
<proteinExistence type="inferred from homology"/>